<dbReference type="Pfam" id="PF00072">
    <property type="entry name" value="Response_reg"/>
    <property type="match status" value="1"/>
</dbReference>
<protein>
    <recommendedName>
        <fullName evidence="1">diguanylate cyclase</fullName>
        <ecNumber evidence="1">2.7.7.65</ecNumber>
    </recommendedName>
</protein>
<proteinExistence type="predicted"/>
<feature type="domain" description="Response regulatory" evidence="4">
    <location>
        <begin position="150"/>
        <end position="268"/>
    </location>
</feature>
<keyword evidence="6" id="KW-0808">Transferase</keyword>
<dbReference type="Pfam" id="PF00990">
    <property type="entry name" value="GGDEF"/>
    <property type="match status" value="1"/>
</dbReference>
<dbReference type="InterPro" id="IPR000160">
    <property type="entry name" value="GGDEF_dom"/>
</dbReference>
<dbReference type="InterPro" id="IPR050469">
    <property type="entry name" value="Diguanylate_Cyclase"/>
</dbReference>
<accession>A0ABV7GNU0</accession>
<evidence type="ECO:0000313" key="7">
    <source>
        <dbReference type="Proteomes" id="UP001595632"/>
    </source>
</evidence>
<dbReference type="EMBL" id="JBHRTB010000010">
    <property type="protein sequence ID" value="MFC3143269.1"/>
    <property type="molecule type" value="Genomic_DNA"/>
</dbReference>
<dbReference type="SUPFAM" id="SSF52172">
    <property type="entry name" value="CheY-like"/>
    <property type="match status" value="2"/>
</dbReference>
<dbReference type="InterPro" id="IPR011006">
    <property type="entry name" value="CheY-like_superfamily"/>
</dbReference>
<dbReference type="Proteomes" id="UP001595632">
    <property type="component" value="Unassembled WGS sequence"/>
</dbReference>
<dbReference type="InterPro" id="IPR001789">
    <property type="entry name" value="Sig_transdc_resp-reg_receiver"/>
</dbReference>
<dbReference type="PROSITE" id="PS50887">
    <property type="entry name" value="GGDEF"/>
    <property type="match status" value="1"/>
</dbReference>
<organism evidence="6 7">
    <name type="scientific">Psychromarinibacter halotolerans</name>
    <dbReference type="NCBI Taxonomy" id="1775175"/>
    <lineage>
        <taxon>Bacteria</taxon>
        <taxon>Pseudomonadati</taxon>
        <taxon>Pseudomonadota</taxon>
        <taxon>Alphaproteobacteria</taxon>
        <taxon>Rhodobacterales</taxon>
        <taxon>Paracoccaceae</taxon>
        <taxon>Psychromarinibacter</taxon>
    </lineage>
</organism>
<evidence type="ECO:0000256" key="2">
    <source>
        <dbReference type="ARBA" id="ARBA00034247"/>
    </source>
</evidence>
<dbReference type="PROSITE" id="PS50110">
    <property type="entry name" value="RESPONSE_REGULATORY"/>
    <property type="match status" value="2"/>
</dbReference>
<evidence type="ECO:0000313" key="6">
    <source>
        <dbReference type="EMBL" id="MFC3143269.1"/>
    </source>
</evidence>
<gene>
    <name evidence="6" type="ORF">ACFOGP_11140</name>
</gene>
<comment type="caution">
    <text evidence="3">Lacks conserved residue(s) required for the propagation of feature annotation.</text>
</comment>
<name>A0ABV7GNU0_9RHOB</name>
<dbReference type="NCBIfam" id="TIGR00254">
    <property type="entry name" value="GGDEF"/>
    <property type="match status" value="1"/>
</dbReference>
<comment type="catalytic activity">
    <reaction evidence="2">
        <text>2 GTP = 3',3'-c-di-GMP + 2 diphosphate</text>
        <dbReference type="Rhea" id="RHEA:24898"/>
        <dbReference type="ChEBI" id="CHEBI:33019"/>
        <dbReference type="ChEBI" id="CHEBI:37565"/>
        <dbReference type="ChEBI" id="CHEBI:58805"/>
        <dbReference type="EC" id="2.7.7.65"/>
    </reaction>
</comment>
<dbReference type="CDD" id="cd01949">
    <property type="entry name" value="GGDEF"/>
    <property type="match status" value="1"/>
</dbReference>
<dbReference type="Gene3D" id="3.30.70.270">
    <property type="match status" value="1"/>
</dbReference>
<dbReference type="GO" id="GO:0052621">
    <property type="term" value="F:diguanylate cyclase activity"/>
    <property type="evidence" value="ECO:0007669"/>
    <property type="project" value="UniProtKB-EC"/>
</dbReference>
<evidence type="ECO:0000256" key="1">
    <source>
        <dbReference type="ARBA" id="ARBA00012528"/>
    </source>
</evidence>
<keyword evidence="6" id="KW-0548">Nucleotidyltransferase</keyword>
<evidence type="ECO:0000256" key="3">
    <source>
        <dbReference type="PROSITE-ProRule" id="PRU00169"/>
    </source>
</evidence>
<dbReference type="SMART" id="SM00267">
    <property type="entry name" value="GGDEF"/>
    <property type="match status" value="1"/>
</dbReference>
<dbReference type="RefSeq" id="WP_275633240.1">
    <property type="nucleotide sequence ID" value="NZ_JARGYD010000004.1"/>
</dbReference>
<dbReference type="PANTHER" id="PTHR45138">
    <property type="entry name" value="REGULATORY COMPONENTS OF SENSORY TRANSDUCTION SYSTEM"/>
    <property type="match status" value="1"/>
</dbReference>
<dbReference type="InterPro" id="IPR029787">
    <property type="entry name" value="Nucleotide_cyclase"/>
</dbReference>
<sequence length="457" mass="48614">MSGRILIAAAVPAERILLRATLASHAYDVLLASSAKAVLDHTRGNPPDVILLSETLDGGCGIDLCRSLRANPDTSRLPLILRVHAGERGGRLRALAAGADAVMDADTAPSIVAARIRSLMRRVASGAELDEVVRTPGLAEQIDLVPHTGRVALIIPAGTTDMRWQVGLQTRVRGPVRVYSDGTALTELWLGDPPDAVVVVENPAVPEMALRLVSELRCRSATMRSAILLVQSEPGWDRAVMALDVGVDDLIETGFDPEEVALRVRHALARKAYEDRCRAALRDGARLAVTDPLTGLANRRFAMDRLRQIAERSRTGAGAFAVLALDLDRFKSINDTYGHPAGDAVLATVARRMEGALRQGDLLARMGGEEFMAVIFGCELDQATGAADRLREAVSGTPVPLPDGNEITVTISIGVAISGRSATERPDPVALIAQADRALYAAKADGRNQVTVSSHAA</sequence>
<dbReference type="InterPro" id="IPR043128">
    <property type="entry name" value="Rev_trsase/Diguanyl_cyclase"/>
</dbReference>
<dbReference type="SMART" id="SM00448">
    <property type="entry name" value="REC"/>
    <property type="match status" value="1"/>
</dbReference>
<feature type="domain" description="Response regulatory" evidence="4">
    <location>
        <begin position="4"/>
        <end position="120"/>
    </location>
</feature>
<reference evidence="7" key="1">
    <citation type="journal article" date="2019" name="Int. J. Syst. Evol. Microbiol.">
        <title>The Global Catalogue of Microorganisms (GCM) 10K type strain sequencing project: providing services to taxonomists for standard genome sequencing and annotation.</title>
        <authorList>
            <consortium name="The Broad Institute Genomics Platform"/>
            <consortium name="The Broad Institute Genome Sequencing Center for Infectious Disease"/>
            <person name="Wu L."/>
            <person name="Ma J."/>
        </authorList>
    </citation>
    <scope>NUCLEOTIDE SEQUENCE [LARGE SCALE GENOMIC DNA]</scope>
    <source>
        <strain evidence="7">KCTC 52366</strain>
    </source>
</reference>
<comment type="caution">
    <text evidence="6">The sequence shown here is derived from an EMBL/GenBank/DDBJ whole genome shotgun (WGS) entry which is preliminary data.</text>
</comment>
<dbReference type="EC" id="2.7.7.65" evidence="1"/>
<feature type="domain" description="GGDEF" evidence="5">
    <location>
        <begin position="318"/>
        <end position="455"/>
    </location>
</feature>
<dbReference type="PANTHER" id="PTHR45138:SF9">
    <property type="entry name" value="DIGUANYLATE CYCLASE DGCM-RELATED"/>
    <property type="match status" value="1"/>
</dbReference>
<evidence type="ECO:0000259" key="4">
    <source>
        <dbReference type="PROSITE" id="PS50110"/>
    </source>
</evidence>
<keyword evidence="7" id="KW-1185">Reference proteome</keyword>
<dbReference type="Gene3D" id="3.40.50.2300">
    <property type="match status" value="1"/>
</dbReference>
<evidence type="ECO:0000259" key="5">
    <source>
        <dbReference type="PROSITE" id="PS50887"/>
    </source>
</evidence>
<dbReference type="SUPFAM" id="SSF55073">
    <property type="entry name" value="Nucleotide cyclase"/>
    <property type="match status" value="1"/>
</dbReference>